<dbReference type="EC" id="2.1.1.-" evidence="9"/>
<evidence type="ECO:0000256" key="7">
    <source>
        <dbReference type="ARBA" id="ARBA00023136"/>
    </source>
</evidence>
<feature type="transmembrane region" description="Helical" evidence="10">
    <location>
        <begin position="159"/>
        <end position="184"/>
    </location>
</feature>
<gene>
    <name evidence="13" type="ordered locus">Cyast_2265</name>
</gene>
<dbReference type="EMBL" id="CP003940">
    <property type="protein sequence ID" value="AFZ48214.1"/>
    <property type="molecule type" value="Genomic_DNA"/>
</dbReference>
<dbReference type="GO" id="GO:0004190">
    <property type="term" value="F:aspartic-type endopeptidase activity"/>
    <property type="evidence" value="ECO:0007669"/>
    <property type="project" value="UniProtKB-EC"/>
</dbReference>
<keyword evidence="9" id="KW-0489">Methyltransferase</keyword>
<evidence type="ECO:0000256" key="10">
    <source>
        <dbReference type="SAM" id="Phobius"/>
    </source>
</evidence>
<evidence type="ECO:0000256" key="2">
    <source>
        <dbReference type="ARBA" id="ARBA00005801"/>
    </source>
</evidence>
<dbReference type="Gene3D" id="1.20.120.1220">
    <property type="match status" value="1"/>
</dbReference>
<evidence type="ECO:0000256" key="4">
    <source>
        <dbReference type="ARBA" id="ARBA00022519"/>
    </source>
</evidence>
<dbReference type="BioCyc" id="CSTA292563:G1353-2269-MONOMER"/>
<keyword evidence="6 10" id="KW-1133">Transmembrane helix</keyword>
<feature type="transmembrane region" description="Helical" evidence="10">
    <location>
        <begin position="133"/>
        <end position="153"/>
    </location>
</feature>
<keyword evidence="9 13" id="KW-0378">Hydrolase</keyword>
<keyword evidence="9" id="KW-0645">Protease</keyword>
<dbReference type="AlphaFoldDB" id="K9YMY1"/>
<feature type="transmembrane region" description="Helical" evidence="10">
    <location>
        <begin position="77"/>
        <end position="97"/>
    </location>
</feature>
<dbReference type="InterPro" id="IPR050882">
    <property type="entry name" value="Prepilin_peptidase/N-MTase"/>
</dbReference>
<dbReference type="PANTHER" id="PTHR30487">
    <property type="entry name" value="TYPE 4 PREPILIN-LIKE PROTEINS LEADER PEPTIDE-PROCESSING ENZYME"/>
    <property type="match status" value="1"/>
</dbReference>
<comment type="catalytic activity">
    <reaction evidence="9">
        <text>Typically cleaves a -Gly-|-Phe- bond to release an N-terminal, basic peptide of 5-8 residues from type IV prepilin, and then N-methylates the new N-terminal amino group, the methyl donor being S-adenosyl-L-methionine.</text>
        <dbReference type="EC" id="3.4.23.43"/>
    </reaction>
</comment>
<dbReference type="KEGG" id="csn:Cyast_2265"/>
<keyword evidence="7 10" id="KW-0472">Membrane</keyword>
<dbReference type="HOGENOM" id="CLU_057101_0_1_3"/>
<evidence type="ECO:0000313" key="13">
    <source>
        <dbReference type="EMBL" id="AFZ48214.1"/>
    </source>
</evidence>
<name>K9YMY1_CYASC</name>
<feature type="transmembrane region" description="Helical" evidence="10">
    <location>
        <begin position="196"/>
        <end position="229"/>
    </location>
</feature>
<dbReference type="InterPro" id="IPR010627">
    <property type="entry name" value="Prepilin_pept_A24_N"/>
</dbReference>
<dbReference type="PRINTS" id="PR00864">
    <property type="entry name" value="PREPILNPTASE"/>
</dbReference>
<reference evidence="14" key="1">
    <citation type="journal article" date="2013" name="Proc. Natl. Acad. Sci. U.S.A.">
        <title>Improving the coverage of the cyanobacterial phylum using diversity-driven genome sequencing.</title>
        <authorList>
            <person name="Shih P.M."/>
            <person name="Wu D."/>
            <person name="Latifi A."/>
            <person name="Axen S.D."/>
            <person name="Fewer D.P."/>
            <person name="Talla E."/>
            <person name="Calteau A."/>
            <person name="Cai F."/>
            <person name="Tandeau de Marsac N."/>
            <person name="Rippka R."/>
            <person name="Herdman M."/>
            <person name="Sivonen K."/>
            <person name="Coursin T."/>
            <person name="Laurent T."/>
            <person name="Goodwin L."/>
            <person name="Nolan M."/>
            <person name="Davenport K.W."/>
            <person name="Han C.S."/>
            <person name="Rubin E.M."/>
            <person name="Eisen J.A."/>
            <person name="Woyke T."/>
            <person name="Gugger M."/>
            <person name="Kerfeld C.A."/>
        </authorList>
    </citation>
    <scope>NUCLEOTIDE SEQUENCE [LARGE SCALE GENOMIC DNA]</scope>
    <source>
        <strain evidence="14">ATCC 29140 / PCC 7202</strain>
    </source>
</reference>
<dbReference type="STRING" id="292563.Cyast_2265"/>
<dbReference type="GO" id="GO:0006465">
    <property type="term" value="P:signal peptide processing"/>
    <property type="evidence" value="ECO:0007669"/>
    <property type="project" value="TreeGrafter"/>
</dbReference>
<evidence type="ECO:0000256" key="5">
    <source>
        <dbReference type="ARBA" id="ARBA00022692"/>
    </source>
</evidence>
<dbReference type="EC" id="3.4.23.43" evidence="9"/>
<feature type="transmembrane region" description="Helical" evidence="10">
    <location>
        <begin position="6"/>
        <end position="28"/>
    </location>
</feature>
<feature type="domain" description="Prepilin peptidase A24 N-terminal" evidence="12">
    <location>
        <begin position="14"/>
        <end position="97"/>
    </location>
</feature>
<dbReference type="Pfam" id="PF01478">
    <property type="entry name" value="Peptidase_A24"/>
    <property type="match status" value="1"/>
</dbReference>
<dbReference type="GO" id="GO:0008168">
    <property type="term" value="F:methyltransferase activity"/>
    <property type="evidence" value="ECO:0007669"/>
    <property type="project" value="UniProtKB-KW"/>
</dbReference>
<organism evidence="13 14">
    <name type="scientific">Cyanobacterium stanieri (strain ATCC 29140 / PCC 7202)</name>
    <dbReference type="NCBI Taxonomy" id="292563"/>
    <lineage>
        <taxon>Bacteria</taxon>
        <taxon>Bacillati</taxon>
        <taxon>Cyanobacteriota</taxon>
        <taxon>Cyanophyceae</taxon>
        <taxon>Oscillatoriophycideae</taxon>
        <taxon>Chroococcales</taxon>
        <taxon>Geminocystaceae</taxon>
        <taxon>Cyanobacterium</taxon>
    </lineage>
</organism>
<keyword evidence="9" id="KW-0511">Multifunctional enzyme</keyword>
<evidence type="ECO:0000256" key="8">
    <source>
        <dbReference type="RuleBase" id="RU003793"/>
    </source>
</evidence>
<dbReference type="Proteomes" id="UP000010483">
    <property type="component" value="Chromosome"/>
</dbReference>
<keyword evidence="5 9" id="KW-0812">Transmembrane</keyword>
<evidence type="ECO:0000259" key="11">
    <source>
        <dbReference type="Pfam" id="PF01478"/>
    </source>
</evidence>
<comment type="similarity">
    <text evidence="2 8">Belongs to the peptidase A24 family.</text>
</comment>
<feature type="domain" description="Prepilin type IV endopeptidase peptidase" evidence="11">
    <location>
        <begin position="107"/>
        <end position="225"/>
    </location>
</feature>
<evidence type="ECO:0000256" key="1">
    <source>
        <dbReference type="ARBA" id="ARBA00004429"/>
    </source>
</evidence>
<comment type="function">
    <text evidence="9">Plays an essential role in type IV pili and type II pseudopili formation by proteolytically removing the leader sequence from substrate proteins and subsequently monomethylating the alpha-amino group of the newly exposed N-terminal phenylalanine.</text>
</comment>
<comment type="subcellular location">
    <subcellularLocation>
        <location evidence="1">Cell inner membrane</location>
        <topology evidence="1">Multi-pass membrane protein</topology>
    </subcellularLocation>
    <subcellularLocation>
        <location evidence="9">Cell membrane</location>
        <topology evidence="9">Multi-pass membrane protein</topology>
    </subcellularLocation>
</comment>
<evidence type="ECO:0000313" key="14">
    <source>
        <dbReference type="Proteomes" id="UP000010483"/>
    </source>
</evidence>
<dbReference type="GO" id="GO:0005886">
    <property type="term" value="C:plasma membrane"/>
    <property type="evidence" value="ECO:0007669"/>
    <property type="project" value="UniProtKB-SubCell"/>
</dbReference>
<evidence type="ECO:0000256" key="3">
    <source>
        <dbReference type="ARBA" id="ARBA00022475"/>
    </source>
</evidence>
<dbReference type="GO" id="GO:0032259">
    <property type="term" value="P:methylation"/>
    <property type="evidence" value="ECO:0007669"/>
    <property type="project" value="UniProtKB-KW"/>
</dbReference>
<sequence length="269" mass="29036">MPIAPYLVNLIVFVLGACIGSFLNVVIYRLPAKISLIHPPSRCPHCLHPLGVTENVPVLGWLWLGGKCRWCKTPISFRYPLIEAFTGLLFVLVFLQFGISWQTLGYFIFVSWLIVLALIDFDTLTLPNVLTQTGLVVGLCFQTALGLMNGGVAEASLSLFVAILSAVVGIWLFDAILIIGTFAFGKPAMGGGDPKLVAMIGVWLGWQNVLITGFLACLVGALVGISAIALGSLKKGQPMPFGPFLVVGAMIALFYGDTLLSAYLNYMFY</sequence>
<protein>
    <recommendedName>
        <fullName evidence="9">Prepilin leader peptidase/N-methyltransferase</fullName>
        <ecNumber evidence="9">2.1.1.-</ecNumber>
        <ecNumber evidence="9">3.4.23.43</ecNumber>
    </recommendedName>
</protein>
<dbReference type="eggNOG" id="COG1989">
    <property type="taxonomic scope" value="Bacteria"/>
</dbReference>
<keyword evidence="9" id="KW-0808">Transferase</keyword>
<accession>K9YMY1</accession>
<dbReference type="PANTHER" id="PTHR30487:SF0">
    <property type="entry name" value="PREPILIN LEADER PEPTIDASE_N-METHYLTRANSFERASE-RELATED"/>
    <property type="match status" value="1"/>
</dbReference>
<feature type="transmembrane region" description="Helical" evidence="10">
    <location>
        <begin position="103"/>
        <end position="121"/>
    </location>
</feature>
<evidence type="ECO:0000256" key="9">
    <source>
        <dbReference type="RuleBase" id="RU003794"/>
    </source>
</evidence>
<dbReference type="InterPro" id="IPR000045">
    <property type="entry name" value="Prepilin_IV_endopep_pep"/>
</dbReference>
<evidence type="ECO:0000256" key="6">
    <source>
        <dbReference type="ARBA" id="ARBA00022989"/>
    </source>
</evidence>
<dbReference type="Pfam" id="PF06750">
    <property type="entry name" value="A24_N_bact"/>
    <property type="match status" value="1"/>
</dbReference>
<keyword evidence="4" id="KW-0997">Cell inner membrane</keyword>
<keyword evidence="3" id="KW-1003">Cell membrane</keyword>
<evidence type="ECO:0000259" key="12">
    <source>
        <dbReference type="Pfam" id="PF06750"/>
    </source>
</evidence>
<dbReference type="InterPro" id="IPR014032">
    <property type="entry name" value="Peptidase_A24A_bac"/>
</dbReference>
<keyword evidence="14" id="KW-1185">Reference proteome</keyword>
<feature type="transmembrane region" description="Helical" evidence="10">
    <location>
        <begin position="241"/>
        <end position="264"/>
    </location>
</feature>
<proteinExistence type="inferred from homology"/>
<dbReference type="PATRIC" id="fig|292563.3.peg.2366"/>